<keyword evidence="4 5" id="KW-0472">Membrane</keyword>
<feature type="transmembrane region" description="Helical" evidence="5">
    <location>
        <begin position="163"/>
        <end position="181"/>
    </location>
</feature>
<feature type="transmembrane region" description="Helical" evidence="5">
    <location>
        <begin position="44"/>
        <end position="65"/>
    </location>
</feature>
<evidence type="ECO:0000256" key="3">
    <source>
        <dbReference type="ARBA" id="ARBA00022989"/>
    </source>
</evidence>
<sequence length="465" mass="47903">MSEEGRLASVRWSAALSALVVGLNLSVMNVAFADLRTSFPAAPVTTLGWVVSAYTIVFGAVLVLAGRLADKLGRRSVFMTGLAVFAGGSVLAGCAPWLWMLIGARAVQGIGAACITPASMGLLLDATPVSQRAAATSFYSGVSSIGAASGPSLGALVVDGSSWRVAFFLGLPVLVVSYLLGRRSLPPSVAVRDAALPDLVGAVMIVAAMTSLSFGIVQGRVWGWRNAWIVGAFVAAALLVPIFVQRCRRHPSPVMSMGLFRRRSFAASNVAALFFGMATGGVALANVLFLRDVWGYSLVGAGFGALPAAVTAMCVARTVGRMGVRHGELAVGIPGALSIVAAMLWLHGFVGDDAHYWTAWFPASVMLGFGIAASFPMISVAVVRGIGTDELSLATATNRTFLQLGNAIGIALVVAVLGATTAADARSEFRLAWTVLAVLGLMCTMAIAVTGSTTRVALVGADQPA</sequence>
<evidence type="ECO:0000259" key="6">
    <source>
        <dbReference type="PROSITE" id="PS50850"/>
    </source>
</evidence>
<feature type="transmembrane region" description="Helical" evidence="5">
    <location>
        <begin position="429"/>
        <end position="449"/>
    </location>
</feature>
<evidence type="ECO:0000256" key="1">
    <source>
        <dbReference type="ARBA" id="ARBA00004141"/>
    </source>
</evidence>
<keyword evidence="2 5" id="KW-0812">Transmembrane</keyword>
<dbReference type="AlphaFoldDB" id="A0A6J7AUU4"/>
<dbReference type="PANTHER" id="PTHR42718">
    <property type="entry name" value="MAJOR FACILITATOR SUPERFAMILY MULTIDRUG TRANSPORTER MFSC"/>
    <property type="match status" value="1"/>
</dbReference>
<dbReference type="InterPro" id="IPR011701">
    <property type="entry name" value="MFS"/>
</dbReference>
<feature type="transmembrane region" description="Helical" evidence="5">
    <location>
        <begin position="265"/>
        <end position="288"/>
    </location>
</feature>
<dbReference type="PANTHER" id="PTHR42718:SF48">
    <property type="entry name" value="CONSERVED TWO-DOMAIN MEMBRANE PROTEIN-RELATED"/>
    <property type="match status" value="1"/>
</dbReference>
<dbReference type="Gene3D" id="1.20.1250.20">
    <property type="entry name" value="MFS general substrate transporter like domains"/>
    <property type="match status" value="1"/>
</dbReference>
<feature type="domain" description="Major facilitator superfamily (MFS) profile" evidence="6">
    <location>
        <begin position="10"/>
        <end position="455"/>
    </location>
</feature>
<feature type="transmembrane region" description="Helical" evidence="5">
    <location>
        <begin position="294"/>
        <end position="316"/>
    </location>
</feature>
<dbReference type="GO" id="GO:0022857">
    <property type="term" value="F:transmembrane transporter activity"/>
    <property type="evidence" value="ECO:0007669"/>
    <property type="project" value="InterPro"/>
</dbReference>
<evidence type="ECO:0000256" key="2">
    <source>
        <dbReference type="ARBA" id="ARBA00022692"/>
    </source>
</evidence>
<gene>
    <name evidence="7" type="ORF">UFOPK2754_03102</name>
    <name evidence="8" type="ORF">UFOPK3139_02977</name>
    <name evidence="9" type="ORF">UFOPK3543_01095</name>
    <name evidence="10" type="ORF">UFOPK3967_02562</name>
</gene>
<reference evidence="8" key="1">
    <citation type="submission" date="2020-05" db="EMBL/GenBank/DDBJ databases">
        <authorList>
            <person name="Chiriac C."/>
            <person name="Salcher M."/>
            <person name="Ghai R."/>
            <person name="Kavagutti S V."/>
        </authorList>
    </citation>
    <scope>NUCLEOTIDE SEQUENCE</scope>
</reference>
<dbReference type="GO" id="GO:0016020">
    <property type="term" value="C:membrane"/>
    <property type="evidence" value="ECO:0007669"/>
    <property type="project" value="UniProtKB-SubCell"/>
</dbReference>
<feature type="transmembrane region" description="Helical" evidence="5">
    <location>
        <begin position="202"/>
        <end position="221"/>
    </location>
</feature>
<dbReference type="EMBL" id="CAEZYR010000183">
    <property type="protein sequence ID" value="CAB4771206.1"/>
    <property type="molecule type" value="Genomic_DNA"/>
</dbReference>
<dbReference type="PROSITE" id="PS50850">
    <property type="entry name" value="MFS"/>
    <property type="match status" value="1"/>
</dbReference>
<dbReference type="InterPro" id="IPR005829">
    <property type="entry name" value="Sugar_transporter_CS"/>
</dbReference>
<dbReference type="PROSITE" id="PS00216">
    <property type="entry name" value="SUGAR_TRANSPORT_1"/>
    <property type="match status" value="1"/>
</dbReference>
<evidence type="ECO:0000313" key="10">
    <source>
        <dbReference type="EMBL" id="CAB5017371.1"/>
    </source>
</evidence>
<dbReference type="Pfam" id="PF07690">
    <property type="entry name" value="MFS_1"/>
    <property type="match status" value="1"/>
</dbReference>
<feature type="transmembrane region" description="Helical" evidence="5">
    <location>
        <begin position="359"/>
        <end position="383"/>
    </location>
</feature>
<evidence type="ECO:0000256" key="4">
    <source>
        <dbReference type="ARBA" id="ARBA00023136"/>
    </source>
</evidence>
<evidence type="ECO:0000256" key="5">
    <source>
        <dbReference type="SAM" id="Phobius"/>
    </source>
</evidence>
<protein>
    <submittedName>
        <fullName evidence="8">Unannotated protein</fullName>
    </submittedName>
</protein>
<feature type="transmembrane region" description="Helical" evidence="5">
    <location>
        <begin position="328"/>
        <end position="347"/>
    </location>
</feature>
<dbReference type="EMBL" id="CAFBOS010000205">
    <property type="protein sequence ID" value="CAB5017371.1"/>
    <property type="molecule type" value="Genomic_DNA"/>
</dbReference>
<dbReference type="CDD" id="cd17321">
    <property type="entry name" value="MFS_MMR_MDR_like"/>
    <property type="match status" value="1"/>
</dbReference>
<dbReference type="SUPFAM" id="SSF103473">
    <property type="entry name" value="MFS general substrate transporter"/>
    <property type="match status" value="1"/>
</dbReference>
<keyword evidence="3 5" id="KW-1133">Transmembrane helix</keyword>
<dbReference type="EMBL" id="CAFABA010000190">
    <property type="protein sequence ID" value="CAB4836533.1"/>
    <property type="molecule type" value="Genomic_DNA"/>
</dbReference>
<feature type="transmembrane region" description="Helical" evidence="5">
    <location>
        <begin position="77"/>
        <end position="100"/>
    </location>
</feature>
<dbReference type="EMBL" id="CAFBMH010000031">
    <property type="protein sequence ID" value="CAB4905198.1"/>
    <property type="molecule type" value="Genomic_DNA"/>
</dbReference>
<dbReference type="InterPro" id="IPR036259">
    <property type="entry name" value="MFS_trans_sf"/>
</dbReference>
<proteinExistence type="predicted"/>
<feature type="transmembrane region" description="Helical" evidence="5">
    <location>
        <begin position="404"/>
        <end position="423"/>
    </location>
</feature>
<name>A0A6J7AUU4_9ZZZZ</name>
<evidence type="ECO:0000313" key="7">
    <source>
        <dbReference type="EMBL" id="CAB4771206.1"/>
    </source>
</evidence>
<feature type="transmembrane region" description="Helical" evidence="5">
    <location>
        <begin position="12"/>
        <end position="32"/>
    </location>
</feature>
<evidence type="ECO:0000313" key="8">
    <source>
        <dbReference type="EMBL" id="CAB4836533.1"/>
    </source>
</evidence>
<evidence type="ECO:0000313" key="9">
    <source>
        <dbReference type="EMBL" id="CAB4905198.1"/>
    </source>
</evidence>
<comment type="subcellular location">
    <subcellularLocation>
        <location evidence="1">Membrane</location>
        <topology evidence="1">Multi-pass membrane protein</topology>
    </subcellularLocation>
</comment>
<feature type="transmembrane region" description="Helical" evidence="5">
    <location>
        <begin position="227"/>
        <end position="244"/>
    </location>
</feature>
<dbReference type="InterPro" id="IPR020846">
    <property type="entry name" value="MFS_dom"/>
</dbReference>
<organism evidence="8">
    <name type="scientific">freshwater metagenome</name>
    <dbReference type="NCBI Taxonomy" id="449393"/>
    <lineage>
        <taxon>unclassified sequences</taxon>
        <taxon>metagenomes</taxon>
        <taxon>ecological metagenomes</taxon>
    </lineage>
</organism>
<accession>A0A6J7AUU4</accession>
<dbReference type="Gene3D" id="1.20.1720.10">
    <property type="entry name" value="Multidrug resistance protein D"/>
    <property type="match status" value="1"/>
</dbReference>